<feature type="chain" id="PRO_5011652950" evidence="1">
    <location>
        <begin position="25"/>
        <end position="396"/>
    </location>
</feature>
<dbReference type="Pfam" id="PF05150">
    <property type="entry name" value="Legionella_OMP"/>
    <property type="match status" value="1"/>
</dbReference>
<accession>A0A1I3P7Y2</accession>
<reference evidence="3" key="1">
    <citation type="submission" date="2016-10" db="EMBL/GenBank/DDBJ databases">
        <authorList>
            <person name="Varghese N."/>
            <person name="Submissions S."/>
        </authorList>
    </citation>
    <scope>NUCLEOTIDE SEQUENCE [LARGE SCALE GENOMIC DNA]</scope>
    <source>
        <strain evidence="3">DSM 26348</strain>
    </source>
</reference>
<evidence type="ECO:0000256" key="1">
    <source>
        <dbReference type="SAM" id="SignalP"/>
    </source>
</evidence>
<sequence>MNLHGATRLCTAALCLMAASWVLGGEPDGSAANQKIGVPPLADFACDEVPCSAGVSLDVYVPNLTPGLELSAGLLYLKPGADNLGYATITTFLPLGNPQWAVQDLNPGYQPGFTVGARYVFPGTGKDLRVNWDHLRTSDGTSVSVSDPATQWISPFNQTGPSTSESANEVGIFHLKSADGQVDFAYDMVNLDMGQTVNIGSKTQVRLFGGLTGARLQEQLVSTFYNFPDLDPVPPVVAIPDPTLRYITFNNTSTFTGLGPRLGLNTTHKLFRGFSFVSQLSGAVLAGRKQPAQYSFAAVFDDVVNREQIASRSVSQVVYNGDAKLGLGYNRPFSNGSILNLESGFKAAVFINPFSTYETSTNVLPLDIGSLSTNSMRHTPSNFTLQGFYATSSLQW</sequence>
<dbReference type="RefSeq" id="WP_092053901.1">
    <property type="nucleotide sequence ID" value="NZ_FOQD01000016.1"/>
</dbReference>
<dbReference type="OrthoDB" id="8134661at2"/>
<organism evidence="2 3">
    <name type="scientific">Planctomicrobium piriforme</name>
    <dbReference type="NCBI Taxonomy" id="1576369"/>
    <lineage>
        <taxon>Bacteria</taxon>
        <taxon>Pseudomonadati</taxon>
        <taxon>Planctomycetota</taxon>
        <taxon>Planctomycetia</taxon>
        <taxon>Planctomycetales</taxon>
        <taxon>Planctomycetaceae</taxon>
        <taxon>Planctomicrobium</taxon>
    </lineage>
</organism>
<dbReference type="EMBL" id="FOQD01000016">
    <property type="protein sequence ID" value="SFJ17136.1"/>
    <property type="molecule type" value="Genomic_DNA"/>
</dbReference>
<gene>
    <name evidence="2" type="ORF">SAMN05421753_11653</name>
</gene>
<feature type="signal peptide" evidence="1">
    <location>
        <begin position="1"/>
        <end position="24"/>
    </location>
</feature>
<proteinExistence type="predicted"/>
<name>A0A1I3P7Y2_9PLAN</name>
<protein>
    <submittedName>
        <fullName evidence="2">Uncharacterized protein</fullName>
    </submittedName>
</protein>
<dbReference type="AlphaFoldDB" id="A0A1I3P7Y2"/>
<keyword evidence="1" id="KW-0732">Signal</keyword>
<evidence type="ECO:0000313" key="2">
    <source>
        <dbReference type="EMBL" id="SFJ17136.1"/>
    </source>
</evidence>
<dbReference type="InterPro" id="IPR007825">
    <property type="entry name" value="Major_OMP_Legionella"/>
</dbReference>
<keyword evidence="3" id="KW-1185">Reference proteome</keyword>
<evidence type="ECO:0000313" key="3">
    <source>
        <dbReference type="Proteomes" id="UP000199518"/>
    </source>
</evidence>
<dbReference type="Proteomes" id="UP000199518">
    <property type="component" value="Unassembled WGS sequence"/>
</dbReference>